<dbReference type="GO" id="GO:0015629">
    <property type="term" value="C:actin cytoskeleton"/>
    <property type="evidence" value="ECO:0007669"/>
    <property type="project" value="InterPro"/>
</dbReference>
<evidence type="ECO:0000256" key="2">
    <source>
        <dbReference type="ARBA" id="ARBA00006844"/>
    </source>
</evidence>
<dbReference type="AlphaFoldDB" id="A0A8H3HBV1"/>
<evidence type="ECO:0000259" key="6">
    <source>
        <dbReference type="PROSITE" id="PS51263"/>
    </source>
</evidence>
<reference evidence="7" key="1">
    <citation type="submission" date="2021-01" db="EMBL/GenBank/DDBJ databases">
        <authorList>
            <person name="Kaushik A."/>
        </authorList>
    </citation>
    <scope>NUCLEOTIDE SEQUENCE</scope>
    <source>
        <strain evidence="7">AG4-R118</strain>
    </source>
</reference>
<comment type="caution">
    <text evidence="7">The sequence shown here is derived from an EMBL/GenBank/DDBJ whole genome shotgun (WGS) entry which is preliminary data.</text>
</comment>
<comment type="subcellular location">
    <subcellularLocation>
        <location evidence="1">Nucleus matrix</location>
    </subcellularLocation>
</comment>
<feature type="non-terminal residue" evidence="7">
    <location>
        <position position="1"/>
    </location>
</feature>
<evidence type="ECO:0000256" key="4">
    <source>
        <dbReference type="ARBA" id="ARBA00023203"/>
    </source>
</evidence>
<evidence type="ECO:0000256" key="1">
    <source>
        <dbReference type="ARBA" id="ARBA00004109"/>
    </source>
</evidence>
<dbReference type="GO" id="GO:0016363">
    <property type="term" value="C:nuclear matrix"/>
    <property type="evidence" value="ECO:0007669"/>
    <property type="project" value="UniProtKB-SubCell"/>
</dbReference>
<keyword evidence="4" id="KW-0009">Actin-binding</keyword>
<evidence type="ECO:0000313" key="8">
    <source>
        <dbReference type="Proteomes" id="UP000663888"/>
    </source>
</evidence>
<evidence type="ECO:0000256" key="3">
    <source>
        <dbReference type="ARBA" id="ARBA00015630"/>
    </source>
</evidence>
<dbReference type="CDD" id="cd11286">
    <property type="entry name" value="ADF_cofilin_like"/>
    <property type="match status" value="1"/>
</dbReference>
<dbReference type="SUPFAM" id="SSF55753">
    <property type="entry name" value="Actin depolymerizing proteins"/>
    <property type="match status" value="1"/>
</dbReference>
<name>A0A8H3HBV1_9AGAM</name>
<organism evidence="7 8">
    <name type="scientific">Rhizoctonia solani</name>
    <dbReference type="NCBI Taxonomy" id="456999"/>
    <lineage>
        <taxon>Eukaryota</taxon>
        <taxon>Fungi</taxon>
        <taxon>Dikarya</taxon>
        <taxon>Basidiomycota</taxon>
        <taxon>Agaricomycotina</taxon>
        <taxon>Agaricomycetes</taxon>
        <taxon>Cantharellales</taxon>
        <taxon>Ceratobasidiaceae</taxon>
        <taxon>Rhizoctonia</taxon>
    </lineage>
</organism>
<evidence type="ECO:0000256" key="5">
    <source>
        <dbReference type="ARBA" id="ARBA00032427"/>
    </source>
</evidence>
<dbReference type="InterPro" id="IPR002108">
    <property type="entry name" value="ADF-H"/>
</dbReference>
<dbReference type="PANTHER" id="PTHR11913">
    <property type="entry name" value="COFILIN-RELATED"/>
    <property type="match status" value="1"/>
</dbReference>
<comment type="similarity">
    <text evidence="2">Belongs to the actin-binding proteins ADF family.</text>
</comment>
<dbReference type="GO" id="GO:0030042">
    <property type="term" value="P:actin filament depolymerization"/>
    <property type="evidence" value="ECO:0007669"/>
    <property type="project" value="InterPro"/>
</dbReference>
<dbReference type="PROSITE" id="PS51263">
    <property type="entry name" value="ADF_H"/>
    <property type="match status" value="1"/>
</dbReference>
<gene>
    <name evidence="7" type="ORF">RDB_LOCUS145755</name>
</gene>
<protein>
    <recommendedName>
        <fullName evidence="3">Cofilin</fullName>
    </recommendedName>
    <alternativeName>
        <fullName evidence="5">Actin-depolymerizing factor 1</fullName>
    </alternativeName>
</protein>
<dbReference type="Gene3D" id="3.40.20.10">
    <property type="entry name" value="Severin"/>
    <property type="match status" value="1"/>
</dbReference>
<proteinExistence type="inferred from homology"/>
<dbReference type="Proteomes" id="UP000663888">
    <property type="component" value="Unassembled WGS sequence"/>
</dbReference>
<dbReference type="EMBL" id="CAJMWX010001537">
    <property type="protein sequence ID" value="CAE6494862.1"/>
    <property type="molecule type" value="Genomic_DNA"/>
</dbReference>
<dbReference type="GO" id="GO:0003779">
    <property type="term" value="F:actin binding"/>
    <property type="evidence" value="ECO:0007669"/>
    <property type="project" value="UniProtKB-KW"/>
</dbReference>
<dbReference type="SMART" id="SM00102">
    <property type="entry name" value="ADF"/>
    <property type="match status" value="1"/>
</dbReference>
<accession>A0A8H3HBV1</accession>
<dbReference type="InterPro" id="IPR029006">
    <property type="entry name" value="ADF-H/Gelsolin-like_dom_sf"/>
</dbReference>
<dbReference type="Pfam" id="PF00241">
    <property type="entry name" value="Cofilin_ADF"/>
    <property type="match status" value="1"/>
</dbReference>
<evidence type="ECO:0000313" key="7">
    <source>
        <dbReference type="EMBL" id="CAE6494862.1"/>
    </source>
</evidence>
<sequence length="150" mass="16845">TREFPPIRILSSGVTVDPSCLAVYQGLKIGNKDKVVYIMLKLSDDLQSIVVDKTSSDNNFDNFVAQLPQAEPRWAVYDFSFEKDDGGKRNRLVFLVWSPESSHIKHKMVYAASREALRKPLDGISIEIQATDLSEISYGIVHEKVSSRGN</sequence>
<dbReference type="InterPro" id="IPR017904">
    <property type="entry name" value="ADF/Cofilin"/>
</dbReference>
<feature type="domain" description="ADF-H" evidence="6">
    <location>
        <begin position="11"/>
        <end position="146"/>
    </location>
</feature>